<evidence type="ECO:0000313" key="2">
    <source>
        <dbReference type="EMBL" id="QLL58368.1"/>
    </source>
</evidence>
<keyword evidence="3" id="KW-1185">Reference proteome</keyword>
<dbReference type="PROSITE" id="PS51257">
    <property type="entry name" value="PROKAR_LIPOPROTEIN"/>
    <property type="match status" value="1"/>
</dbReference>
<dbReference type="EMBL" id="CP040908">
    <property type="protein sequence ID" value="QLL58368.1"/>
    <property type="molecule type" value="Genomic_DNA"/>
</dbReference>
<gene>
    <name evidence="2" type="ORF">FH779_09840</name>
</gene>
<dbReference type="AlphaFoldDB" id="A0A7H9DT31"/>
<feature type="chain" id="PRO_5028825219" description="DUF4352 domain-containing protein" evidence="1">
    <location>
        <begin position="21"/>
        <end position="164"/>
    </location>
</feature>
<evidence type="ECO:0000256" key="1">
    <source>
        <dbReference type="SAM" id="SignalP"/>
    </source>
</evidence>
<organism evidence="2 3">
    <name type="scientific">Empedobacter falsenii</name>
    <dbReference type="NCBI Taxonomy" id="343874"/>
    <lineage>
        <taxon>Bacteria</taxon>
        <taxon>Pseudomonadati</taxon>
        <taxon>Bacteroidota</taxon>
        <taxon>Flavobacteriia</taxon>
        <taxon>Flavobacteriales</taxon>
        <taxon>Weeksellaceae</taxon>
        <taxon>Empedobacter</taxon>
    </lineage>
</organism>
<accession>A0A7H9DT31</accession>
<protein>
    <recommendedName>
        <fullName evidence="4">DUF4352 domain-containing protein</fullName>
    </recommendedName>
</protein>
<keyword evidence="1" id="KW-0732">Signal</keyword>
<reference evidence="2 3" key="1">
    <citation type="submission" date="2019-06" db="EMBL/GenBank/DDBJ databases">
        <title>Emergence of pandrug resistant Empedobacter falsenii in China.</title>
        <authorList>
            <person name="Dong N."/>
            <person name="Chen S."/>
            <person name="Zhang R."/>
        </authorList>
    </citation>
    <scope>NUCLEOTIDE SEQUENCE [LARGE SCALE GENOMIC DNA]</scope>
    <source>
        <strain evidence="2 3">1681-1</strain>
    </source>
</reference>
<dbReference type="GeneID" id="78401759"/>
<proteinExistence type="predicted"/>
<sequence>MKNKLLILSFLLSYTIFAQSCEEIQKENDYLKQILHINTAEYKTEFDKTEFSITKIEGDTKQQTVTFTILVNNKDVNKVIAMGTFSAIDLEGNEYKKQDFAEIKGLNSLGSDTFNTNVPKKIEPILVKVPTNTQLIKLFKFNYYSDILHDYKTIEFRDLKIKWK</sequence>
<name>A0A7H9DT31_9FLAO</name>
<dbReference type="Proteomes" id="UP000510643">
    <property type="component" value="Chromosome"/>
</dbReference>
<dbReference type="RefSeq" id="WP_180904540.1">
    <property type="nucleotide sequence ID" value="NZ_CP040908.1"/>
</dbReference>
<dbReference type="KEGG" id="efal:FH779_09840"/>
<feature type="signal peptide" evidence="1">
    <location>
        <begin position="1"/>
        <end position="20"/>
    </location>
</feature>
<evidence type="ECO:0000313" key="3">
    <source>
        <dbReference type="Proteomes" id="UP000510643"/>
    </source>
</evidence>
<evidence type="ECO:0008006" key="4">
    <source>
        <dbReference type="Google" id="ProtNLM"/>
    </source>
</evidence>